<proteinExistence type="predicted"/>
<feature type="non-terminal residue" evidence="1">
    <location>
        <position position="1"/>
    </location>
</feature>
<comment type="caution">
    <text evidence="1">The sequence shown here is derived from an EMBL/GenBank/DDBJ whole genome shotgun (WGS) entry which is preliminary data.</text>
</comment>
<dbReference type="AlphaFoldDB" id="A0AAV4PGZ4"/>
<evidence type="ECO:0000313" key="1">
    <source>
        <dbReference type="EMBL" id="GIX96238.1"/>
    </source>
</evidence>
<dbReference type="Proteomes" id="UP001054945">
    <property type="component" value="Unassembled WGS sequence"/>
</dbReference>
<protein>
    <submittedName>
        <fullName evidence="1">Uncharacterized protein</fullName>
    </submittedName>
</protein>
<keyword evidence="2" id="KW-1185">Reference proteome</keyword>
<evidence type="ECO:0000313" key="2">
    <source>
        <dbReference type="Proteomes" id="UP001054945"/>
    </source>
</evidence>
<dbReference type="EMBL" id="BPLR01004621">
    <property type="protein sequence ID" value="GIX96238.1"/>
    <property type="molecule type" value="Genomic_DNA"/>
</dbReference>
<gene>
    <name evidence="1" type="ORF">CEXT_209611</name>
</gene>
<organism evidence="1 2">
    <name type="scientific">Caerostris extrusa</name>
    <name type="common">Bark spider</name>
    <name type="synonym">Caerostris bankana</name>
    <dbReference type="NCBI Taxonomy" id="172846"/>
    <lineage>
        <taxon>Eukaryota</taxon>
        <taxon>Metazoa</taxon>
        <taxon>Ecdysozoa</taxon>
        <taxon>Arthropoda</taxon>
        <taxon>Chelicerata</taxon>
        <taxon>Arachnida</taxon>
        <taxon>Araneae</taxon>
        <taxon>Araneomorphae</taxon>
        <taxon>Entelegynae</taxon>
        <taxon>Araneoidea</taxon>
        <taxon>Araneidae</taxon>
        <taxon>Caerostris</taxon>
    </lineage>
</organism>
<accession>A0AAV4PGZ4</accession>
<sequence length="55" mass="6359">ATRNQWQMLRQQLSTFRTFGSKTVHRRRLSTLGTTHPSMGCFIGKHKIHGTVHPE</sequence>
<reference evidence="1 2" key="1">
    <citation type="submission" date="2021-06" db="EMBL/GenBank/DDBJ databases">
        <title>Caerostris extrusa draft genome.</title>
        <authorList>
            <person name="Kono N."/>
            <person name="Arakawa K."/>
        </authorList>
    </citation>
    <scope>NUCLEOTIDE SEQUENCE [LARGE SCALE GENOMIC DNA]</scope>
</reference>
<name>A0AAV4PGZ4_CAEEX</name>